<evidence type="ECO:0000313" key="1">
    <source>
        <dbReference type="EMBL" id="PCI93310.1"/>
    </source>
</evidence>
<dbReference type="PANTHER" id="PTHR43265">
    <property type="entry name" value="ESTERASE ESTD"/>
    <property type="match status" value="1"/>
</dbReference>
<organism evidence="1 2">
    <name type="scientific">Aerophobetes bacterium</name>
    <dbReference type="NCBI Taxonomy" id="2030807"/>
    <lineage>
        <taxon>Bacteria</taxon>
        <taxon>Candidatus Aerophobota</taxon>
    </lineage>
</organism>
<dbReference type="SUPFAM" id="SSF53474">
    <property type="entry name" value="alpha/beta-Hydrolases"/>
    <property type="match status" value="1"/>
</dbReference>
<evidence type="ECO:0000313" key="2">
    <source>
        <dbReference type="Proteomes" id="UP000217838"/>
    </source>
</evidence>
<sequence>MKFFLYLPVIFFCALLFSKQDDSLVYTEYKKINNSPYPIRCTIMYPKKKPIIAKAVFIAGTGSTNEDGTLGPNTPTRDLAIQLAEMGIVTARFPKRAKIYKTLTYDDFTIEQEFFEDTLSCVNILKADRRANHVPLLLIGHSLGAMLAPHIAKKIDVDGIVMLGGSPRSPYVIIPEQLKHLDMLCESRENINHHYFVKYNPICKRAEKGRMRRDFKLLSFPKAYLNRWREYSLSSAETVKKASLPTLIMGFGTDYQSTKEDFRIYRKNLSRNKNVHFVWLEDINHFFMKDKKPASDKRYHLTTPISEEIALRIHSFVTKSLPTYPHHLL</sequence>
<evidence type="ECO:0008006" key="3">
    <source>
        <dbReference type="Google" id="ProtNLM"/>
    </source>
</evidence>
<comment type="caution">
    <text evidence="1">The sequence shown here is derived from an EMBL/GenBank/DDBJ whole genome shotgun (WGS) entry which is preliminary data.</text>
</comment>
<dbReference type="AlphaFoldDB" id="A0A2A4YFB6"/>
<reference evidence="2" key="1">
    <citation type="submission" date="2017-08" db="EMBL/GenBank/DDBJ databases">
        <title>A dynamic microbial community with high functional redundancy inhabits the cold, oxic subseafloor aquifer.</title>
        <authorList>
            <person name="Tully B.J."/>
            <person name="Wheat C.G."/>
            <person name="Glazer B.T."/>
            <person name="Huber J.A."/>
        </authorList>
    </citation>
    <scope>NUCLEOTIDE SEQUENCE [LARGE SCALE GENOMIC DNA]</scope>
</reference>
<dbReference type="EMBL" id="NVUU01000065">
    <property type="protein sequence ID" value="PCI93310.1"/>
    <property type="molecule type" value="Genomic_DNA"/>
</dbReference>
<name>A0A2A4YFB6_UNCAE</name>
<dbReference type="PANTHER" id="PTHR43265:SF1">
    <property type="entry name" value="ESTERASE ESTD"/>
    <property type="match status" value="1"/>
</dbReference>
<proteinExistence type="predicted"/>
<dbReference type="Gene3D" id="3.40.50.1820">
    <property type="entry name" value="alpha/beta hydrolase"/>
    <property type="match status" value="1"/>
</dbReference>
<accession>A0A2A4YFB6</accession>
<dbReference type="GO" id="GO:0052689">
    <property type="term" value="F:carboxylic ester hydrolase activity"/>
    <property type="evidence" value="ECO:0007669"/>
    <property type="project" value="TreeGrafter"/>
</dbReference>
<gene>
    <name evidence="1" type="ORF">COB11_05505</name>
</gene>
<protein>
    <recommendedName>
        <fullName evidence="3">Serine aminopeptidase S33 domain-containing protein</fullName>
    </recommendedName>
</protein>
<dbReference type="InterPro" id="IPR053145">
    <property type="entry name" value="AB_hydrolase_Est10"/>
</dbReference>
<dbReference type="InterPro" id="IPR029058">
    <property type="entry name" value="AB_hydrolase_fold"/>
</dbReference>
<dbReference type="Proteomes" id="UP000217838">
    <property type="component" value="Unassembled WGS sequence"/>
</dbReference>